<comment type="caution">
    <text evidence="2">The sequence shown here is derived from an EMBL/GenBank/DDBJ whole genome shotgun (WGS) entry which is preliminary data.</text>
</comment>
<dbReference type="RefSeq" id="WP_386027935.1">
    <property type="nucleotide sequence ID" value="NZ_JBHUHX010000047.1"/>
</dbReference>
<proteinExistence type="predicted"/>
<dbReference type="SUPFAM" id="SSF52540">
    <property type="entry name" value="P-loop containing nucleoside triphosphate hydrolases"/>
    <property type="match status" value="1"/>
</dbReference>
<evidence type="ECO:0000313" key="2">
    <source>
        <dbReference type="EMBL" id="MFD2113215.1"/>
    </source>
</evidence>
<evidence type="ECO:0000256" key="1">
    <source>
        <dbReference type="SAM" id="Coils"/>
    </source>
</evidence>
<dbReference type="InterPro" id="IPR027417">
    <property type="entry name" value="P-loop_NTPase"/>
</dbReference>
<reference evidence="3" key="1">
    <citation type="journal article" date="2019" name="Int. J. Syst. Evol. Microbiol.">
        <title>The Global Catalogue of Microorganisms (GCM) 10K type strain sequencing project: providing services to taxonomists for standard genome sequencing and annotation.</title>
        <authorList>
            <consortium name="The Broad Institute Genomics Platform"/>
            <consortium name="The Broad Institute Genome Sequencing Center for Infectious Disease"/>
            <person name="Wu L."/>
            <person name="Ma J."/>
        </authorList>
    </citation>
    <scope>NUCLEOTIDE SEQUENCE [LARGE SCALE GENOMIC DNA]</scope>
    <source>
        <strain evidence="3">KACC 12597</strain>
    </source>
</reference>
<organism evidence="2 3">
    <name type="scientific">Thiorhodococcus fuscus</name>
    <dbReference type="NCBI Taxonomy" id="527200"/>
    <lineage>
        <taxon>Bacteria</taxon>
        <taxon>Pseudomonadati</taxon>
        <taxon>Pseudomonadota</taxon>
        <taxon>Gammaproteobacteria</taxon>
        <taxon>Chromatiales</taxon>
        <taxon>Chromatiaceae</taxon>
        <taxon>Thiorhodococcus</taxon>
    </lineage>
</organism>
<dbReference type="EMBL" id="JBHUHX010000047">
    <property type="protein sequence ID" value="MFD2113215.1"/>
    <property type="molecule type" value="Genomic_DNA"/>
</dbReference>
<dbReference type="Pfam" id="PF13469">
    <property type="entry name" value="Sulfotransfer_3"/>
    <property type="match status" value="1"/>
</dbReference>
<keyword evidence="1" id="KW-0175">Coiled coil</keyword>
<keyword evidence="3" id="KW-1185">Reference proteome</keyword>
<name>A0ABW4YC53_9GAMM</name>
<feature type="coiled-coil region" evidence="1">
    <location>
        <begin position="279"/>
        <end position="334"/>
    </location>
</feature>
<protein>
    <submittedName>
        <fullName evidence="2">Sulfotransferase</fullName>
    </submittedName>
</protein>
<dbReference type="Proteomes" id="UP001597337">
    <property type="component" value="Unassembled WGS sequence"/>
</dbReference>
<dbReference type="Gene3D" id="3.40.50.300">
    <property type="entry name" value="P-loop containing nucleotide triphosphate hydrolases"/>
    <property type="match status" value="1"/>
</dbReference>
<sequence length="363" mass="41271">MSLDMSGKHCVFVIGMHRSGTSAVAEVLSGFGLHFGRDLLGANEWNPHGHFESLPFVRLNDTLLAAGDAHWHTLFPSLPDLESMLDRFRAQALKVLEEDFGGESVIAVKDPRLCRLLPFWRAVLEEAEYRLSYLLVVRHPYACAESLLRRDRFENLKSYWLWGSYLLEALQAVDPSASFLVHYETLIDDPAREQERIRTWLGDQVGLLTLPAGSVESQTVDSALSHASCSALDFQLPHFVARLYQCLQLPDPFLNIEAWLPDLLALANSDQQEDLPRLLALVEREVERKDRMVAHYEQETANAQNEIEELVAEIAHARHTIDGLVAEIDRAREAHAERDRREADFLARIRELECESAHGNRYP</sequence>
<accession>A0ABW4YC53</accession>
<evidence type="ECO:0000313" key="3">
    <source>
        <dbReference type="Proteomes" id="UP001597337"/>
    </source>
</evidence>
<gene>
    <name evidence="2" type="ORF">ACFSJC_15300</name>
</gene>
<dbReference type="InterPro" id="IPR014556">
    <property type="entry name" value="UCP029407"/>
</dbReference>
<dbReference type="PIRSF" id="PIRSF029407">
    <property type="entry name" value="UCP029407"/>
    <property type="match status" value="1"/>
</dbReference>